<sequence length="214" mass="22628">MAKLQTLFLASTMLMLMLKTPGFADDAHHPEAAAGQASAQTAQRQVPAANPSPMMPCGMISGEMMGGMMGMMAGGQAPMGMTAAGQAPTGQTGMGAMAQMMAPEHIEGRIAFLKAELKIMPEQEPLWNAFVEILRINARGTQDGMMQMPGGMGGPGRAPATPLQHVELRESALASRLESVRKLKGVLVPLYQSLEGAQKTMADKLLVPMMMGLM</sequence>
<proteinExistence type="predicted"/>
<name>A0A508WVJ3_9HYPH</name>
<feature type="chain" id="PRO_5021389035" description="LTXXQ motif family protein" evidence="2">
    <location>
        <begin position="25"/>
        <end position="214"/>
    </location>
</feature>
<evidence type="ECO:0008006" key="4">
    <source>
        <dbReference type="Google" id="ProtNLM"/>
    </source>
</evidence>
<evidence type="ECO:0000256" key="2">
    <source>
        <dbReference type="SAM" id="SignalP"/>
    </source>
</evidence>
<dbReference type="Proteomes" id="UP000507954">
    <property type="component" value="Unassembled WGS sequence"/>
</dbReference>
<protein>
    <recommendedName>
        <fullName evidence="4">LTXXQ motif family protein</fullName>
    </recommendedName>
</protein>
<feature type="compositionally biased region" description="Low complexity" evidence="1">
    <location>
        <begin position="32"/>
        <end position="45"/>
    </location>
</feature>
<feature type="region of interest" description="Disordered" evidence="1">
    <location>
        <begin position="27"/>
        <end position="55"/>
    </location>
</feature>
<accession>A0A508WVJ3</accession>
<feature type="signal peptide" evidence="2">
    <location>
        <begin position="1"/>
        <end position="24"/>
    </location>
</feature>
<dbReference type="AlphaFoldDB" id="A0A508WVJ3"/>
<dbReference type="Pfam" id="PF07813">
    <property type="entry name" value="LTXXQ"/>
    <property type="match status" value="1"/>
</dbReference>
<dbReference type="GO" id="GO:0042597">
    <property type="term" value="C:periplasmic space"/>
    <property type="evidence" value="ECO:0007669"/>
    <property type="project" value="InterPro"/>
</dbReference>
<dbReference type="EMBL" id="CABFNB010000037">
    <property type="protein sequence ID" value="VTZ60046.1"/>
    <property type="molecule type" value="Genomic_DNA"/>
</dbReference>
<dbReference type="InterPro" id="IPR012899">
    <property type="entry name" value="LTXXQ"/>
</dbReference>
<evidence type="ECO:0000256" key="1">
    <source>
        <dbReference type="SAM" id="MobiDB-lite"/>
    </source>
</evidence>
<keyword evidence="2" id="KW-0732">Signal</keyword>
<evidence type="ECO:0000313" key="3">
    <source>
        <dbReference type="EMBL" id="VTZ60046.1"/>
    </source>
</evidence>
<reference evidence="3" key="1">
    <citation type="submission" date="2019-06" db="EMBL/GenBank/DDBJ databases">
        <authorList>
            <person name="Le Quere A."/>
            <person name="Colella S."/>
        </authorList>
    </citation>
    <scope>NUCLEOTIDE SEQUENCE</scope>
    <source>
        <strain evidence="3">EmedicaeMD41</strain>
    </source>
</reference>
<dbReference type="RefSeq" id="WP_180161607.1">
    <property type="nucleotide sequence ID" value="NZ_CABFNB010000037.1"/>
</dbReference>
<organism evidence="3">
    <name type="scientific">Sinorhizobium medicae</name>
    <dbReference type="NCBI Taxonomy" id="110321"/>
    <lineage>
        <taxon>Bacteria</taxon>
        <taxon>Pseudomonadati</taxon>
        <taxon>Pseudomonadota</taxon>
        <taxon>Alphaproteobacteria</taxon>
        <taxon>Hyphomicrobiales</taxon>
        <taxon>Rhizobiaceae</taxon>
        <taxon>Sinorhizobium/Ensifer group</taxon>
        <taxon>Sinorhizobium</taxon>
    </lineage>
</organism>
<gene>
    <name evidence="3" type="ORF">EMEDMD4_1310040</name>
</gene>